<sequence>MLDVKHLSTYINRTPQDVYAFASNPENLPIWAAGLASSEVKKDGDVWVADAPFGKVKIRFVQANAFGVMDHDVELDSGVVVHNPMRVVPNGDGSEFIFTLLRQPGMSEEQFVEDAQAVEKDLRTLKTFLEDDS</sequence>
<dbReference type="SUPFAM" id="SSF55961">
    <property type="entry name" value="Bet v1-like"/>
    <property type="match status" value="1"/>
</dbReference>
<dbReference type="Proteomes" id="UP000287823">
    <property type="component" value="Unassembled WGS sequence"/>
</dbReference>
<dbReference type="InterPro" id="IPR023393">
    <property type="entry name" value="START-like_dom_sf"/>
</dbReference>
<protein>
    <submittedName>
        <fullName evidence="1">Polyketide cyclase</fullName>
    </submittedName>
</protein>
<reference evidence="1 2" key="1">
    <citation type="journal article" date="2011" name="Front. Microbiol.">
        <title>Genomic signatures of strain selection and enhancement in Bacillus atrophaeus var. globigii, a historical biowarfare simulant.</title>
        <authorList>
            <person name="Gibbons H.S."/>
            <person name="Broomall S.M."/>
            <person name="McNew L.A."/>
            <person name="Daligault H."/>
            <person name="Chapman C."/>
            <person name="Bruce D."/>
            <person name="Karavis M."/>
            <person name="Krepps M."/>
            <person name="McGregor P.A."/>
            <person name="Hong C."/>
            <person name="Park K.H."/>
            <person name="Akmal A."/>
            <person name="Feldman A."/>
            <person name="Lin J.S."/>
            <person name="Chang W.E."/>
            <person name="Higgs B.W."/>
            <person name="Demirev P."/>
            <person name="Lindquist J."/>
            <person name="Liem A."/>
            <person name="Fochler E."/>
            <person name="Read T.D."/>
            <person name="Tapia R."/>
            <person name="Johnson S."/>
            <person name="Bishop-Lilly K.A."/>
            <person name="Detter C."/>
            <person name="Han C."/>
            <person name="Sozhamannan S."/>
            <person name="Rosenzweig C.N."/>
            <person name="Skowronski E.W."/>
        </authorList>
    </citation>
    <scope>NUCLEOTIDE SEQUENCE [LARGE SCALE GENOMIC DNA]</scope>
    <source>
        <strain evidence="1 2">Y4G10-17</strain>
    </source>
</reference>
<dbReference type="RefSeq" id="WP_126800056.1">
    <property type="nucleotide sequence ID" value="NZ_PIPO01000007.1"/>
</dbReference>
<accession>A0A432WBV7</accession>
<dbReference type="AlphaFoldDB" id="A0A432WBV7"/>
<keyword evidence="2" id="KW-1185">Reference proteome</keyword>
<dbReference type="InterPro" id="IPR019587">
    <property type="entry name" value="Polyketide_cyclase/dehydratase"/>
</dbReference>
<proteinExistence type="predicted"/>
<gene>
    <name evidence="1" type="ORF">CWE14_13935</name>
</gene>
<comment type="caution">
    <text evidence="1">The sequence shown here is derived from an EMBL/GenBank/DDBJ whole genome shotgun (WGS) entry which is preliminary data.</text>
</comment>
<name>A0A432WBV7_9GAMM</name>
<dbReference type="EMBL" id="PIPO01000007">
    <property type="protein sequence ID" value="RUO29557.1"/>
    <property type="molecule type" value="Genomic_DNA"/>
</dbReference>
<evidence type="ECO:0000313" key="2">
    <source>
        <dbReference type="Proteomes" id="UP000287823"/>
    </source>
</evidence>
<dbReference type="Gene3D" id="3.30.530.20">
    <property type="match status" value="1"/>
</dbReference>
<dbReference type="Pfam" id="PF10604">
    <property type="entry name" value="Polyketide_cyc2"/>
    <property type="match status" value="1"/>
</dbReference>
<evidence type="ECO:0000313" key="1">
    <source>
        <dbReference type="EMBL" id="RUO29557.1"/>
    </source>
</evidence>
<organism evidence="1 2">
    <name type="scientific">Aliidiomarina soli</name>
    <dbReference type="NCBI Taxonomy" id="1928574"/>
    <lineage>
        <taxon>Bacteria</taxon>
        <taxon>Pseudomonadati</taxon>
        <taxon>Pseudomonadota</taxon>
        <taxon>Gammaproteobacteria</taxon>
        <taxon>Alteromonadales</taxon>
        <taxon>Idiomarinaceae</taxon>
        <taxon>Aliidiomarina</taxon>
    </lineage>
</organism>